<dbReference type="Pfam" id="PF10975">
    <property type="entry name" value="DUF2802"/>
    <property type="match status" value="1"/>
</dbReference>
<evidence type="ECO:0000256" key="1">
    <source>
        <dbReference type="SAM" id="Phobius"/>
    </source>
</evidence>
<dbReference type="InterPro" id="IPR021244">
    <property type="entry name" value="DUF2802"/>
</dbReference>
<organism evidence="2 3">
    <name type="scientific">Pseudomonas saudiphocaensis</name>
    <dbReference type="NCBI Taxonomy" id="1499686"/>
    <lineage>
        <taxon>Bacteria</taxon>
        <taxon>Pseudomonadati</taxon>
        <taxon>Pseudomonadota</taxon>
        <taxon>Gammaproteobacteria</taxon>
        <taxon>Pseudomonadales</taxon>
        <taxon>Pseudomonadaceae</taxon>
        <taxon>Pseudomonas</taxon>
    </lineage>
</organism>
<dbReference type="Proteomes" id="UP000053902">
    <property type="component" value="Unassembled WGS sequence"/>
</dbReference>
<evidence type="ECO:0000313" key="2">
    <source>
        <dbReference type="EMBL" id="CDZ92906.1"/>
    </source>
</evidence>
<dbReference type="HOGENOM" id="CLU_140401_2_1_6"/>
<reference evidence="2 3" key="1">
    <citation type="submission" date="2014-07" db="EMBL/GenBank/DDBJ databases">
        <authorList>
            <person name="Urmite Genomes Urmite Genomes"/>
        </authorList>
    </citation>
    <scope>NUCLEOTIDE SEQUENCE [LARGE SCALE GENOMIC DNA]</scope>
    <source>
        <strain evidence="2 3">20_BN</strain>
    </source>
</reference>
<dbReference type="RefSeq" id="WP_037021641.1">
    <property type="nucleotide sequence ID" value="NZ_CCSF01000001.1"/>
</dbReference>
<gene>
    <name evidence="2" type="ORF">BN1079_00177</name>
</gene>
<dbReference type="eggNOG" id="ENOG5033IPS">
    <property type="taxonomic scope" value="Bacteria"/>
</dbReference>
<keyword evidence="3" id="KW-1185">Reference proteome</keyword>
<sequence length="138" mass="15241">MLIASLVASVVALALCCVALLGFCIWLFRRQRQQAEAQARSDAVRDRRIKELGARLDSVLDGSVHMGHELHELSRTVSPLPDRITQLEQRDPNNFSFSQAAKLVGMGASVDDLTQSCGLSQSEAELMSKLHQARRKPD</sequence>
<keyword evidence="1" id="KW-0472">Membrane</keyword>
<protein>
    <submittedName>
        <fullName evidence="2">Methyl-accepting chemotaxis protein</fullName>
    </submittedName>
</protein>
<dbReference type="STRING" id="1499686.BN1079_00177"/>
<proteinExistence type="predicted"/>
<keyword evidence="1" id="KW-1133">Transmembrane helix</keyword>
<dbReference type="AlphaFoldDB" id="A0A078LSS7"/>
<evidence type="ECO:0000313" key="3">
    <source>
        <dbReference type="Proteomes" id="UP000053902"/>
    </source>
</evidence>
<dbReference type="OrthoDB" id="7068231at2"/>
<accession>A0A078LSS7</accession>
<feature type="transmembrane region" description="Helical" evidence="1">
    <location>
        <begin position="6"/>
        <end position="28"/>
    </location>
</feature>
<name>A0A078LSS7_9PSED</name>
<dbReference type="EMBL" id="CCSF01000001">
    <property type="protein sequence ID" value="CDZ92906.1"/>
    <property type="molecule type" value="Genomic_DNA"/>
</dbReference>
<keyword evidence="1" id="KW-0812">Transmembrane</keyword>